<reference evidence="7" key="2">
    <citation type="submission" date="2015-01" db="EMBL/GenBank/DDBJ databases">
        <title>Evolutionary Origins and Diversification of the Mycorrhizal Mutualists.</title>
        <authorList>
            <consortium name="DOE Joint Genome Institute"/>
            <consortium name="Mycorrhizal Genomics Consortium"/>
            <person name="Kohler A."/>
            <person name="Kuo A."/>
            <person name="Nagy L.G."/>
            <person name="Floudas D."/>
            <person name="Copeland A."/>
            <person name="Barry K.W."/>
            <person name="Cichocki N."/>
            <person name="Veneault-Fourrey C."/>
            <person name="LaButti K."/>
            <person name="Lindquist E.A."/>
            <person name="Lipzen A."/>
            <person name="Lundell T."/>
            <person name="Morin E."/>
            <person name="Murat C."/>
            <person name="Riley R."/>
            <person name="Ohm R."/>
            <person name="Sun H."/>
            <person name="Tunlid A."/>
            <person name="Henrissat B."/>
            <person name="Grigoriev I.V."/>
            <person name="Hibbett D.S."/>
            <person name="Martin F."/>
        </authorList>
    </citation>
    <scope>NUCLEOTIDE SEQUENCE [LARGE SCALE GENOMIC DNA]</scope>
    <source>
        <strain evidence="7">F 1598</strain>
    </source>
</reference>
<dbReference type="Pfam" id="PF08241">
    <property type="entry name" value="Methyltransf_11"/>
    <property type="match status" value="1"/>
</dbReference>
<dbReference type="FunCoup" id="A0A0C3G935">
    <property type="interactions" value="205"/>
</dbReference>
<reference evidence="6 7" key="1">
    <citation type="submission" date="2014-04" db="EMBL/GenBank/DDBJ databases">
        <authorList>
            <consortium name="DOE Joint Genome Institute"/>
            <person name="Kuo A."/>
            <person name="Tarkka M."/>
            <person name="Buscot F."/>
            <person name="Kohler A."/>
            <person name="Nagy L.G."/>
            <person name="Floudas D."/>
            <person name="Copeland A."/>
            <person name="Barry K.W."/>
            <person name="Cichocki N."/>
            <person name="Veneault-Fourrey C."/>
            <person name="LaButti K."/>
            <person name="Lindquist E.A."/>
            <person name="Lipzen A."/>
            <person name="Lundell T."/>
            <person name="Morin E."/>
            <person name="Murat C."/>
            <person name="Sun H."/>
            <person name="Tunlid A."/>
            <person name="Henrissat B."/>
            <person name="Grigoriev I.V."/>
            <person name="Hibbett D.S."/>
            <person name="Martin F."/>
            <person name="Nordberg H.P."/>
            <person name="Cantor M.N."/>
            <person name="Hua S.X."/>
        </authorList>
    </citation>
    <scope>NUCLEOTIDE SEQUENCE [LARGE SCALE GENOMIC DNA]</scope>
    <source>
        <strain evidence="6 7">F 1598</strain>
    </source>
</reference>
<keyword evidence="3" id="KW-0808">Transferase</keyword>
<proteinExistence type="inferred from homology"/>
<evidence type="ECO:0000313" key="6">
    <source>
        <dbReference type="EMBL" id="KIM87131.1"/>
    </source>
</evidence>
<gene>
    <name evidence="6" type="ORF">PILCRDRAFT_95965</name>
</gene>
<dbReference type="InterPro" id="IPR013216">
    <property type="entry name" value="Methyltransf_11"/>
</dbReference>
<evidence type="ECO:0000256" key="4">
    <source>
        <dbReference type="SAM" id="MobiDB-lite"/>
    </source>
</evidence>
<evidence type="ECO:0000256" key="1">
    <source>
        <dbReference type="ARBA" id="ARBA00008361"/>
    </source>
</evidence>
<evidence type="ECO:0000259" key="5">
    <source>
        <dbReference type="Pfam" id="PF08241"/>
    </source>
</evidence>
<dbReference type="STRING" id="765440.A0A0C3G935"/>
<dbReference type="InterPro" id="IPR029063">
    <property type="entry name" value="SAM-dependent_MTases_sf"/>
</dbReference>
<dbReference type="GO" id="GO:0008757">
    <property type="term" value="F:S-adenosylmethionine-dependent methyltransferase activity"/>
    <property type="evidence" value="ECO:0007669"/>
    <property type="project" value="InterPro"/>
</dbReference>
<dbReference type="GO" id="GO:0032259">
    <property type="term" value="P:methylation"/>
    <property type="evidence" value="ECO:0007669"/>
    <property type="project" value="UniProtKB-KW"/>
</dbReference>
<accession>A0A0C3G935</accession>
<keyword evidence="2" id="KW-0489">Methyltransferase</keyword>
<dbReference type="PANTHER" id="PTHR44942">
    <property type="entry name" value="METHYLTRANSF_11 DOMAIN-CONTAINING PROTEIN"/>
    <property type="match status" value="1"/>
</dbReference>
<feature type="region of interest" description="Disordered" evidence="4">
    <location>
        <begin position="1"/>
        <end position="21"/>
    </location>
</feature>
<evidence type="ECO:0000256" key="2">
    <source>
        <dbReference type="ARBA" id="ARBA00022603"/>
    </source>
</evidence>
<dbReference type="Gene3D" id="3.40.50.150">
    <property type="entry name" value="Vaccinia Virus protein VP39"/>
    <property type="match status" value="1"/>
</dbReference>
<dbReference type="InterPro" id="IPR051052">
    <property type="entry name" value="Diverse_substrate_MTase"/>
</dbReference>
<keyword evidence="7" id="KW-1185">Reference proteome</keyword>
<dbReference type="SUPFAM" id="SSF53335">
    <property type="entry name" value="S-adenosyl-L-methionine-dependent methyltransferases"/>
    <property type="match status" value="1"/>
</dbReference>
<dbReference type="EMBL" id="KN832980">
    <property type="protein sequence ID" value="KIM87131.1"/>
    <property type="molecule type" value="Genomic_DNA"/>
</dbReference>
<dbReference type="AlphaFoldDB" id="A0A0C3G935"/>
<dbReference type="CDD" id="cd02440">
    <property type="entry name" value="AdoMet_MTases"/>
    <property type="match status" value="1"/>
</dbReference>
<dbReference type="PANTHER" id="PTHR44942:SF4">
    <property type="entry name" value="METHYLTRANSFERASE TYPE 11 DOMAIN-CONTAINING PROTEIN"/>
    <property type="match status" value="1"/>
</dbReference>
<dbReference type="OrthoDB" id="66144at2759"/>
<feature type="domain" description="Methyltransferase type 11" evidence="5">
    <location>
        <begin position="49"/>
        <end position="148"/>
    </location>
</feature>
<evidence type="ECO:0000313" key="7">
    <source>
        <dbReference type="Proteomes" id="UP000054166"/>
    </source>
</evidence>
<dbReference type="InParanoid" id="A0A0C3G935"/>
<name>A0A0C3G935_PILCF</name>
<organism evidence="6 7">
    <name type="scientific">Piloderma croceum (strain F 1598)</name>
    <dbReference type="NCBI Taxonomy" id="765440"/>
    <lineage>
        <taxon>Eukaryota</taxon>
        <taxon>Fungi</taxon>
        <taxon>Dikarya</taxon>
        <taxon>Basidiomycota</taxon>
        <taxon>Agaricomycotina</taxon>
        <taxon>Agaricomycetes</taxon>
        <taxon>Agaricomycetidae</taxon>
        <taxon>Atheliales</taxon>
        <taxon>Atheliaceae</taxon>
        <taxon>Piloderma</taxon>
    </lineage>
</organism>
<comment type="similarity">
    <text evidence="1">Belongs to the methyltransferase superfamily.</text>
</comment>
<sequence>MVTSVHATAKTGFGPGTNELYDRARPSYQSNAISHIRQAVNSTSPLNIVEIGSGTGIFTRALLAHPEWSSSVGQLKAIEPSEGMRDVFSKTVEDARVTVAEGSFDNTGVEDGWADLVVIAQAFHWCPNYDSASAEFARILKPKGIVAFIWNLEDRDAARWVAQVRNCIESHEQGTPQFRLGLWRQTWDTPSYKANFQPPKENEWSYNLPGTLDVVTSRAHSKSYIAVLSEDEKTSVTADLKDIVEKGDKVWIDESKGIFEYPYKTYVVISHKKY</sequence>
<evidence type="ECO:0000256" key="3">
    <source>
        <dbReference type="ARBA" id="ARBA00022679"/>
    </source>
</evidence>
<dbReference type="Proteomes" id="UP000054166">
    <property type="component" value="Unassembled WGS sequence"/>
</dbReference>
<protein>
    <recommendedName>
        <fullName evidence="5">Methyltransferase type 11 domain-containing protein</fullName>
    </recommendedName>
</protein>
<dbReference type="HOGENOM" id="CLU_049344_3_1_1"/>